<name>A0A0E3ZT15_9BACT</name>
<dbReference type="PATRIC" id="fig|1379870.5.peg.153"/>
<comment type="similarity">
    <text evidence="1">Belongs to the RutC family.</text>
</comment>
<dbReference type="HOGENOM" id="CLU_100715_7_3_10"/>
<keyword evidence="3" id="KW-1185">Reference proteome</keyword>
<dbReference type="RefSeq" id="WP_046375230.1">
    <property type="nucleotide sequence ID" value="NZ_CP010429.1"/>
</dbReference>
<dbReference type="InterPro" id="IPR035959">
    <property type="entry name" value="RutC-like_sf"/>
</dbReference>
<reference evidence="2 3" key="1">
    <citation type="journal article" date="2014" name="Curr. Microbiol.">
        <title>Spirosoma radiotolerans sp. nov., a gamma-radiation-resistant bacterium isolated from gamma ray-irradiated soil.</title>
        <authorList>
            <person name="Lee J.J."/>
            <person name="Srinivasan S."/>
            <person name="Lim S."/>
            <person name="Joe M."/>
            <person name="Im S."/>
            <person name="Bae S.I."/>
            <person name="Park K.R."/>
            <person name="Han J.H."/>
            <person name="Park S.H."/>
            <person name="Joo B.M."/>
            <person name="Park S.J."/>
            <person name="Kim M.K."/>
        </authorList>
    </citation>
    <scope>NUCLEOTIDE SEQUENCE [LARGE SCALE GENOMIC DNA]</scope>
    <source>
        <strain evidence="2 3">DG5A</strain>
    </source>
</reference>
<dbReference type="CDD" id="cd00448">
    <property type="entry name" value="YjgF_YER057c_UK114_family"/>
    <property type="match status" value="1"/>
</dbReference>
<dbReference type="NCBIfam" id="TIGR00004">
    <property type="entry name" value="Rid family detoxifying hydrolase"/>
    <property type="match status" value="1"/>
</dbReference>
<dbReference type="InterPro" id="IPR006175">
    <property type="entry name" value="YjgF/YER057c/UK114"/>
</dbReference>
<evidence type="ECO:0000313" key="3">
    <source>
        <dbReference type="Proteomes" id="UP000033054"/>
    </source>
</evidence>
<dbReference type="PANTHER" id="PTHR11803:SF39">
    <property type="entry name" value="2-IMINOBUTANOATE_2-IMINOPROPANOATE DEAMINASE"/>
    <property type="match status" value="1"/>
</dbReference>
<dbReference type="Pfam" id="PF01042">
    <property type="entry name" value="Ribonuc_L-PSP"/>
    <property type="match status" value="1"/>
</dbReference>
<dbReference type="Gene3D" id="3.30.1330.40">
    <property type="entry name" value="RutC-like"/>
    <property type="match status" value="1"/>
</dbReference>
<dbReference type="OrthoDB" id="9803101at2"/>
<dbReference type="GO" id="GO:0005829">
    <property type="term" value="C:cytosol"/>
    <property type="evidence" value="ECO:0007669"/>
    <property type="project" value="TreeGrafter"/>
</dbReference>
<dbReference type="Proteomes" id="UP000033054">
    <property type="component" value="Chromosome"/>
</dbReference>
<protein>
    <submittedName>
        <fullName evidence="2">DfrA</fullName>
    </submittedName>
</protein>
<dbReference type="GO" id="GO:0019239">
    <property type="term" value="F:deaminase activity"/>
    <property type="evidence" value="ECO:0007669"/>
    <property type="project" value="TreeGrafter"/>
</dbReference>
<dbReference type="InterPro" id="IPR006056">
    <property type="entry name" value="RidA"/>
</dbReference>
<dbReference type="SUPFAM" id="SSF55298">
    <property type="entry name" value="YjgF-like"/>
    <property type="match status" value="1"/>
</dbReference>
<evidence type="ECO:0000256" key="1">
    <source>
        <dbReference type="ARBA" id="ARBA00010552"/>
    </source>
</evidence>
<sequence>MSKQIVYTDQAPAPIGPYSQAVKMNGTLFVSGQVAIELAPNGDIQAETQKVMENIGAILKAAGMDYTNVVKSSIFVKDMNNFAAINEVYGRFFTVDPPARETVEVARLPKDVNVEISVIAIQ</sequence>
<dbReference type="AlphaFoldDB" id="A0A0E3ZT15"/>
<dbReference type="EMBL" id="CP010429">
    <property type="protein sequence ID" value="AKD53645.1"/>
    <property type="molecule type" value="Genomic_DNA"/>
</dbReference>
<dbReference type="FunFam" id="3.30.1330.40:FF:000001">
    <property type="entry name" value="L-PSP family endoribonuclease"/>
    <property type="match status" value="1"/>
</dbReference>
<proteinExistence type="inferred from homology"/>
<evidence type="ECO:0000313" key="2">
    <source>
        <dbReference type="EMBL" id="AKD53645.1"/>
    </source>
</evidence>
<dbReference type="PANTHER" id="PTHR11803">
    <property type="entry name" value="2-IMINOBUTANOATE/2-IMINOPROPANOATE DEAMINASE RIDA"/>
    <property type="match status" value="1"/>
</dbReference>
<dbReference type="KEGG" id="srd:SD10_00705"/>
<gene>
    <name evidence="2" type="ORF">SD10_00705</name>
</gene>
<dbReference type="STRING" id="1379870.SD10_00705"/>
<accession>A0A0E3ZT15</accession>
<organism evidence="2 3">
    <name type="scientific">Spirosoma radiotolerans</name>
    <dbReference type="NCBI Taxonomy" id="1379870"/>
    <lineage>
        <taxon>Bacteria</taxon>
        <taxon>Pseudomonadati</taxon>
        <taxon>Bacteroidota</taxon>
        <taxon>Cytophagia</taxon>
        <taxon>Cytophagales</taxon>
        <taxon>Cytophagaceae</taxon>
        <taxon>Spirosoma</taxon>
    </lineage>
</organism>